<feature type="region of interest" description="Disordered" evidence="1">
    <location>
        <begin position="1"/>
        <end position="60"/>
    </location>
</feature>
<dbReference type="EMBL" id="CM016552">
    <property type="protein sequence ID" value="TKW37441.1"/>
    <property type="molecule type" value="Genomic_DNA"/>
</dbReference>
<organism evidence="2 3">
    <name type="scientific">Setaria viridis</name>
    <name type="common">Green bristlegrass</name>
    <name type="synonym">Setaria italica subsp. viridis</name>
    <dbReference type="NCBI Taxonomy" id="4556"/>
    <lineage>
        <taxon>Eukaryota</taxon>
        <taxon>Viridiplantae</taxon>
        <taxon>Streptophyta</taxon>
        <taxon>Embryophyta</taxon>
        <taxon>Tracheophyta</taxon>
        <taxon>Spermatophyta</taxon>
        <taxon>Magnoliopsida</taxon>
        <taxon>Liliopsida</taxon>
        <taxon>Poales</taxon>
        <taxon>Poaceae</taxon>
        <taxon>PACMAD clade</taxon>
        <taxon>Panicoideae</taxon>
        <taxon>Panicodae</taxon>
        <taxon>Paniceae</taxon>
        <taxon>Cenchrinae</taxon>
        <taxon>Setaria</taxon>
    </lineage>
</organism>
<sequence length="115" mass="13041">MDQAHYFTTVHGGGRRWRPPSWAPAPPATGTRRRRRRSCRSCRPRPPRSPSSSGSSRSWSESCFVADDDSLGRISSWLYASIIADLQLSCPSSFRQFSSAVSSSRSRWFCCQFIY</sequence>
<evidence type="ECO:0000313" key="2">
    <source>
        <dbReference type="EMBL" id="TKW37441.1"/>
    </source>
</evidence>
<dbReference type="Gramene" id="TKW37441">
    <property type="protein sequence ID" value="TKW37441"/>
    <property type="gene ID" value="SEVIR_1G047600v2"/>
</dbReference>
<keyword evidence="3" id="KW-1185">Reference proteome</keyword>
<accession>A0A4U6W4X5</accession>
<name>A0A4U6W4X5_SETVI</name>
<dbReference type="Proteomes" id="UP000298652">
    <property type="component" value="Chromosome 1"/>
</dbReference>
<evidence type="ECO:0000256" key="1">
    <source>
        <dbReference type="SAM" id="MobiDB-lite"/>
    </source>
</evidence>
<reference evidence="2" key="1">
    <citation type="submission" date="2019-03" db="EMBL/GenBank/DDBJ databases">
        <title>WGS assembly of Setaria viridis.</title>
        <authorList>
            <person name="Huang P."/>
            <person name="Jenkins J."/>
            <person name="Grimwood J."/>
            <person name="Barry K."/>
            <person name="Healey A."/>
            <person name="Mamidi S."/>
            <person name="Sreedasyam A."/>
            <person name="Shu S."/>
            <person name="Feldman M."/>
            <person name="Wu J."/>
            <person name="Yu Y."/>
            <person name="Chen C."/>
            <person name="Johnson J."/>
            <person name="Rokhsar D."/>
            <person name="Baxter I."/>
            <person name="Schmutz J."/>
            <person name="Brutnell T."/>
            <person name="Kellogg E."/>
        </authorList>
    </citation>
    <scope>NUCLEOTIDE SEQUENCE [LARGE SCALE GENOMIC DNA]</scope>
</reference>
<proteinExistence type="predicted"/>
<feature type="compositionally biased region" description="Basic residues" evidence="1">
    <location>
        <begin position="31"/>
        <end position="46"/>
    </location>
</feature>
<dbReference type="AlphaFoldDB" id="A0A4U6W4X5"/>
<evidence type="ECO:0000313" key="3">
    <source>
        <dbReference type="Proteomes" id="UP000298652"/>
    </source>
</evidence>
<protein>
    <submittedName>
        <fullName evidence="2">Uncharacterized protein</fullName>
    </submittedName>
</protein>
<gene>
    <name evidence="2" type="ORF">SEVIR_1G047600v2</name>
</gene>